<dbReference type="AlphaFoldDB" id="A0A9W9FWX6"/>
<protein>
    <recommendedName>
        <fullName evidence="3">Pyoverdine biosynthesis</fullName>
    </recommendedName>
</protein>
<dbReference type="EMBL" id="JAPQKH010000003">
    <property type="protein sequence ID" value="KAJ5107931.1"/>
    <property type="molecule type" value="Genomic_DNA"/>
</dbReference>
<dbReference type="Pfam" id="PF05141">
    <property type="entry name" value="DIT1_PvcA"/>
    <property type="match status" value="1"/>
</dbReference>
<proteinExistence type="predicted"/>
<dbReference type="PANTHER" id="PTHR37285">
    <property type="entry name" value="SPORE WALL MATURATION PROTEIN DIT1"/>
    <property type="match status" value="1"/>
</dbReference>
<sequence length="398" mass="44664">MCLPAFPCKSSNLEKVAGVLPDRGEELALRRLYSVLRQIESIYEPGAKLCIISDGHVFSDCIGVDDDQVDEYGDRLLELNQTIGAQMGQTDQIIFKSLKDVFNTSPEEILGESNARQITFPTLNHYLETTISPDTEFCRQAMTIGCQPSRESLRSQIQSQDPAILSLYRGFSRFMLEDLAQHPRFQTMSKSQRKKTTEKTSFEMILRNQAYSNLVELCFPDYVRLSIHAHVNSGPKFGITLFERAKTRVIDDLGDLESIAKPSHDLLHIPTPWHNCVFQMVGSDITYVTKSKVIQDALESTTVRGGWVQGSLVSGIGGYFQIEGPDGTENNTIETPPKPVVGSSVCETDLESQESIQKIKEGNRNCVAWIFEGIRRLAQLFTSRQLPSQSEKKKILEC</sequence>
<gene>
    <name evidence="1" type="ORF">N7456_004606</name>
</gene>
<keyword evidence="2" id="KW-1185">Reference proteome</keyword>
<dbReference type="Proteomes" id="UP001149165">
    <property type="component" value="Unassembled WGS sequence"/>
</dbReference>
<reference evidence="1" key="2">
    <citation type="journal article" date="2023" name="IMA Fungus">
        <title>Comparative genomic study of the Penicillium genus elucidates a diverse pangenome and 15 lateral gene transfer events.</title>
        <authorList>
            <person name="Petersen C."/>
            <person name="Sorensen T."/>
            <person name="Nielsen M.R."/>
            <person name="Sondergaard T.E."/>
            <person name="Sorensen J.L."/>
            <person name="Fitzpatrick D.A."/>
            <person name="Frisvad J.C."/>
            <person name="Nielsen K.L."/>
        </authorList>
    </citation>
    <scope>NUCLEOTIDE SEQUENCE</scope>
    <source>
        <strain evidence="1">IBT 30069</strain>
    </source>
</reference>
<comment type="caution">
    <text evidence="1">The sequence shown here is derived from an EMBL/GenBank/DDBJ whole genome shotgun (WGS) entry which is preliminary data.</text>
</comment>
<dbReference type="InterPro" id="IPR007817">
    <property type="entry name" value="Isocyanide_synthase_DIT1"/>
</dbReference>
<reference evidence="1" key="1">
    <citation type="submission" date="2022-11" db="EMBL/GenBank/DDBJ databases">
        <authorList>
            <person name="Petersen C."/>
        </authorList>
    </citation>
    <scope>NUCLEOTIDE SEQUENCE</scope>
    <source>
        <strain evidence="1">IBT 30069</strain>
    </source>
</reference>
<evidence type="ECO:0008006" key="3">
    <source>
        <dbReference type="Google" id="ProtNLM"/>
    </source>
</evidence>
<dbReference type="OrthoDB" id="429813at2759"/>
<evidence type="ECO:0000313" key="2">
    <source>
        <dbReference type="Proteomes" id="UP001149165"/>
    </source>
</evidence>
<evidence type="ECO:0000313" key="1">
    <source>
        <dbReference type="EMBL" id="KAJ5107931.1"/>
    </source>
</evidence>
<accession>A0A9W9FWX6</accession>
<organism evidence="1 2">
    <name type="scientific">Penicillium angulare</name>
    <dbReference type="NCBI Taxonomy" id="116970"/>
    <lineage>
        <taxon>Eukaryota</taxon>
        <taxon>Fungi</taxon>
        <taxon>Dikarya</taxon>
        <taxon>Ascomycota</taxon>
        <taxon>Pezizomycotina</taxon>
        <taxon>Eurotiomycetes</taxon>
        <taxon>Eurotiomycetidae</taxon>
        <taxon>Eurotiales</taxon>
        <taxon>Aspergillaceae</taxon>
        <taxon>Penicillium</taxon>
    </lineage>
</organism>
<name>A0A9W9FWX6_9EURO</name>
<dbReference type="PANTHER" id="PTHR37285:SF5">
    <property type="entry name" value="SPORE WALL MATURATION PROTEIN DIT1"/>
    <property type="match status" value="1"/>
</dbReference>